<dbReference type="GO" id="GO:1904257">
    <property type="term" value="P:zinc ion import into Golgi lumen"/>
    <property type="evidence" value="ECO:0007669"/>
    <property type="project" value="TreeGrafter"/>
</dbReference>
<feature type="transmembrane region" description="Helical" evidence="8">
    <location>
        <begin position="506"/>
        <end position="526"/>
    </location>
</feature>
<comment type="function">
    <text evidence="8">Functions as a zinc transporter.</text>
</comment>
<feature type="transmembrane region" description="Helical" evidence="8">
    <location>
        <begin position="467"/>
        <end position="485"/>
    </location>
</feature>
<feature type="compositionally biased region" description="Basic residues" evidence="9">
    <location>
        <begin position="606"/>
        <end position="618"/>
    </location>
</feature>
<feature type="region of interest" description="Disordered" evidence="9">
    <location>
        <begin position="601"/>
        <end position="642"/>
    </location>
</feature>
<dbReference type="InterPro" id="IPR002524">
    <property type="entry name" value="Cation_efflux"/>
</dbReference>
<keyword evidence="12" id="KW-1185">Reference proteome</keyword>
<dbReference type="InterPro" id="IPR058533">
    <property type="entry name" value="Cation_efflux_TM"/>
</dbReference>
<feature type="transmembrane region" description="Helical" evidence="8">
    <location>
        <begin position="153"/>
        <end position="171"/>
    </location>
</feature>
<dbReference type="PANTHER" id="PTHR45755:SF4">
    <property type="entry name" value="ZINC TRANSPORTER 7"/>
    <property type="match status" value="1"/>
</dbReference>
<dbReference type="GO" id="GO:0005794">
    <property type="term" value="C:Golgi apparatus"/>
    <property type="evidence" value="ECO:0007669"/>
    <property type="project" value="TreeGrafter"/>
</dbReference>
<dbReference type="RefSeq" id="XP_003956057.1">
    <property type="nucleotide sequence ID" value="XM_003956008.1"/>
</dbReference>
<feature type="transmembrane region" description="Helical" evidence="8">
    <location>
        <begin position="227"/>
        <end position="249"/>
    </location>
</feature>
<dbReference type="GeneID" id="13884804"/>
<evidence type="ECO:0000313" key="12">
    <source>
        <dbReference type="Proteomes" id="UP000005220"/>
    </source>
</evidence>
<evidence type="ECO:0000256" key="4">
    <source>
        <dbReference type="ARBA" id="ARBA00022692"/>
    </source>
</evidence>
<feature type="compositionally biased region" description="Basic and acidic residues" evidence="9">
    <location>
        <begin position="619"/>
        <end position="642"/>
    </location>
</feature>
<keyword evidence="6 8" id="KW-0406">Ion transport</keyword>
<reference evidence="11 12" key="1">
    <citation type="journal article" date="2011" name="Proc. Natl. Acad. Sci. U.S.A.">
        <title>Evolutionary erosion of yeast sex chromosomes by mating-type switching accidents.</title>
        <authorList>
            <person name="Gordon J.L."/>
            <person name="Armisen D."/>
            <person name="Proux-Wera E."/>
            <person name="Oheigeartaigh S.S."/>
            <person name="Byrne K.P."/>
            <person name="Wolfe K.H."/>
        </authorList>
    </citation>
    <scope>NUCLEOTIDE SEQUENCE [LARGE SCALE GENOMIC DNA]</scope>
    <source>
        <strain evidence="12">ATCC 22294 / BCRC 22015 / CBS 2517 / CECT 1963 / NBRC 1671 / NRRL Y-8276</strain>
    </source>
</reference>
<feature type="transmembrane region" description="Helical" evidence="8">
    <location>
        <begin position="362"/>
        <end position="382"/>
    </location>
</feature>
<feature type="domain" description="Cation efflux protein transmembrane" evidence="10">
    <location>
        <begin position="364"/>
        <end position="563"/>
    </location>
</feature>
<evidence type="ECO:0000256" key="6">
    <source>
        <dbReference type="ARBA" id="ARBA00023065"/>
    </source>
</evidence>
<dbReference type="FunCoup" id="H2ARC2">
    <property type="interactions" value="40"/>
</dbReference>
<evidence type="ECO:0000256" key="3">
    <source>
        <dbReference type="ARBA" id="ARBA00022448"/>
    </source>
</evidence>
<evidence type="ECO:0000256" key="7">
    <source>
        <dbReference type="ARBA" id="ARBA00023136"/>
    </source>
</evidence>
<feature type="transmembrane region" description="Helical" evidence="8">
    <location>
        <begin position="203"/>
        <end position="221"/>
    </location>
</feature>
<feature type="transmembrane region" description="Helical" evidence="8">
    <location>
        <begin position="302"/>
        <end position="319"/>
    </location>
</feature>
<dbReference type="NCBIfam" id="TIGR01297">
    <property type="entry name" value="CDF"/>
    <property type="match status" value="1"/>
</dbReference>
<dbReference type="AlphaFoldDB" id="H2ARC2"/>
<sequence>MLLQGFFARIPLFLSFPTIILSSHLIIPTPQDIFFEKGINFIQLEAFVRLILIPLFVSTSFTAVGCLFSVIDETINDTLSVLFFSFILSQLNYLLNPIQSTCLSLLTLKLVLANPVTTNNSSVRRNVLMFCKSYGALLFLGLMINIGSDFSTWLTHIPFYIISFFALRYIHPILKLFNSRKRGNATQTDNIDTKKKSNVEGKFQVLLLVGPVVSFFLLYLVSRFYQIYQLQYLMVFVFLGCVTIFFLSFQDVSHIYLEQNKNEQDLSYSIYFPNYTIFTVGIVTIALQYLSFNSIASDVKTAFLTLIFVILSEYTSRFSEFELNKSKSQLHAHEHSHSHSAIIDHSNDGIFKQMVTNKDTRSIFSFLLLNTAFMFVQLLYSFRSKSLGLLSDSLHMALDCTSLFLGLAADILSKRPSYDKFPFGLNYLETLAGFTNGVVLLGIVCGIFVEAIGRIFNPVHIEGTNELLVVAILGLLVNLVGLFAFDHSDDSSSLPVNTQNDNMRGIFLHILADTLGSVGVIFSTILIKFTHWHICDPLASIFIALLILLSSIPLIKSTASSILLRLDDKKHNLVKNALNQISKTPGITGYTTPRFWPIDPNPSSHSHSHAHTHSHAHSHTHEEKGEEEGECHSDHHDDHDTNKKTTVLMGYIHIQYHEGENSTIIKKRVEKIFQNFNIQAWIQVESQNSQCWCRATSMSNQVVIQSVTKNT</sequence>
<dbReference type="FunFam" id="1.20.1510.10:FF:000014">
    <property type="entry name" value="Cation efflux protein/ zinc transporter"/>
    <property type="match status" value="1"/>
</dbReference>
<dbReference type="GO" id="GO:0005385">
    <property type="term" value="F:zinc ion transmembrane transporter activity"/>
    <property type="evidence" value="ECO:0007669"/>
    <property type="project" value="UniProtKB-UniRule"/>
</dbReference>
<keyword evidence="4 8" id="KW-0812">Transmembrane</keyword>
<evidence type="ECO:0000256" key="9">
    <source>
        <dbReference type="SAM" id="MobiDB-lite"/>
    </source>
</evidence>
<comment type="similarity">
    <text evidence="2 8">Belongs to the cation diffusion facilitator (CDF) transporter (TC 2.A.4) family. SLC30A subfamily.</text>
</comment>
<evidence type="ECO:0000313" key="11">
    <source>
        <dbReference type="EMBL" id="CCF56922.1"/>
    </source>
</evidence>
<gene>
    <name evidence="11" type="primary">KAFR0B06250</name>
    <name evidence="11" type="ORF">KAFR_0B06250</name>
</gene>
<dbReference type="GO" id="GO:0006882">
    <property type="term" value="P:intracellular zinc ion homeostasis"/>
    <property type="evidence" value="ECO:0007669"/>
    <property type="project" value="EnsemblFungi"/>
</dbReference>
<dbReference type="STRING" id="1071382.H2ARC2"/>
<evidence type="ECO:0000256" key="2">
    <source>
        <dbReference type="ARBA" id="ARBA00008873"/>
    </source>
</evidence>
<feature type="transmembrane region" description="Helical" evidence="8">
    <location>
        <begin position="433"/>
        <end position="455"/>
    </location>
</feature>
<dbReference type="Gene3D" id="1.20.1510.10">
    <property type="entry name" value="Cation efflux protein transmembrane domain"/>
    <property type="match status" value="1"/>
</dbReference>
<dbReference type="InParanoid" id="H2ARC2"/>
<keyword evidence="3 8" id="KW-0813">Transport</keyword>
<dbReference type="SUPFAM" id="SSF161111">
    <property type="entry name" value="Cation efflux protein transmembrane domain-like"/>
    <property type="match status" value="1"/>
</dbReference>
<dbReference type="InterPro" id="IPR027469">
    <property type="entry name" value="Cation_efflux_TMD_sf"/>
</dbReference>
<comment type="subcellular location">
    <subcellularLocation>
        <location evidence="8">Endoplasmic reticulum membrane</location>
        <topology evidence="8">Multi-pass membrane protein</topology>
    </subcellularLocation>
    <subcellularLocation>
        <location evidence="1">Membrane</location>
        <topology evidence="1">Multi-pass membrane protein</topology>
    </subcellularLocation>
</comment>
<dbReference type="KEGG" id="kaf:KAFR_0B06250"/>
<keyword evidence="8" id="KW-0256">Endoplasmic reticulum</keyword>
<feature type="transmembrane region" description="Helical" evidence="8">
    <location>
        <begin position="538"/>
        <end position="555"/>
    </location>
</feature>
<evidence type="ECO:0000256" key="1">
    <source>
        <dbReference type="ARBA" id="ARBA00004141"/>
    </source>
</evidence>
<name>H2ARC2_KAZAF</name>
<dbReference type="Proteomes" id="UP000005220">
    <property type="component" value="Chromosome 2"/>
</dbReference>
<feature type="transmembrane region" description="Helical" evidence="8">
    <location>
        <begin position="6"/>
        <end position="27"/>
    </location>
</feature>
<proteinExistence type="inferred from homology"/>
<accession>H2ARC2</accession>
<dbReference type="PANTHER" id="PTHR45755">
    <property type="match status" value="1"/>
</dbReference>
<dbReference type="HOGENOM" id="CLU_013430_11_1_1"/>
<evidence type="ECO:0000256" key="5">
    <source>
        <dbReference type="ARBA" id="ARBA00022989"/>
    </source>
</evidence>
<evidence type="ECO:0000259" key="10">
    <source>
        <dbReference type="Pfam" id="PF01545"/>
    </source>
</evidence>
<feature type="transmembrane region" description="Helical" evidence="8">
    <location>
        <begin position="127"/>
        <end position="147"/>
    </location>
</feature>
<dbReference type="Pfam" id="PF01545">
    <property type="entry name" value="Cation_efflux"/>
    <property type="match status" value="1"/>
</dbReference>
<dbReference type="EMBL" id="HE650822">
    <property type="protein sequence ID" value="CCF56922.1"/>
    <property type="molecule type" value="Genomic_DNA"/>
</dbReference>
<feature type="transmembrane region" description="Helical" evidence="8">
    <location>
        <begin position="270"/>
        <end position="290"/>
    </location>
</feature>
<keyword evidence="5 8" id="KW-1133">Transmembrane helix</keyword>
<organism evidence="11 12">
    <name type="scientific">Kazachstania africana (strain ATCC 22294 / BCRC 22015 / CBS 2517 / CECT 1963 / NBRC 1671 / NRRL Y-8276)</name>
    <name type="common">Yeast</name>
    <name type="synonym">Kluyveromyces africanus</name>
    <dbReference type="NCBI Taxonomy" id="1071382"/>
    <lineage>
        <taxon>Eukaryota</taxon>
        <taxon>Fungi</taxon>
        <taxon>Dikarya</taxon>
        <taxon>Ascomycota</taxon>
        <taxon>Saccharomycotina</taxon>
        <taxon>Saccharomycetes</taxon>
        <taxon>Saccharomycetales</taxon>
        <taxon>Saccharomycetaceae</taxon>
        <taxon>Kazachstania</taxon>
    </lineage>
</organism>
<feature type="transmembrane region" description="Helical" evidence="8">
    <location>
        <begin position="47"/>
        <end position="71"/>
    </location>
</feature>
<keyword evidence="7 8" id="KW-0472">Membrane</keyword>
<dbReference type="OrthoDB" id="78669at2759"/>
<comment type="caution">
    <text evidence="8">Lacks conserved residue(s) required for the propagation of feature annotation.</text>
</comment>
<dbReference type="GO" id="GO:0005789">
    <property type="term" value="C:endoplasmic reticulum membrane"/>
    <property type="evidence" value="ECO:0007669"/>
    <property type="project" value="UniProtKB-SubCell"/>
</dbReference>
<evidence type="ECO:0000256" key="8">
    <source>
        <dbReference type="RuleBase" id="RU369017"/>
    </source>
</evidence>
<protein>
    <recommendedName>
        <fullName evidence="8">Zinc transporter</fullName>
    </recommendedName>
</protein>
<dbReference type="InterPro" id="IPR045316">
    <property type="entry name" value="Msc2-like"/>
</dbReference>
<dbReference type="GO" id="GO:0031410">
    <property type="term" value="C:cytoplasmic vesicle"/>
    <property type="evidence" value="ECO:0007669"/>
    <property type="project" value="TreeGrafter"/>
</dbReference>
<dbReference type="eggNOG" id="KOG1484">
    <property type="taxonomic scope" value="Eukaryota"/>
</dbReference>